<dbReference type="KEGG" id="coy:HF329_12365"/>
<feature type="domain" description="T6SS immunity protein Tdi1 C-terminal" evidence="1">
    <location>
        <begin position="115"/>
        <end position="177"/>
    </location>
</feature>
<evidence type="ECO:0000313" key="3">
    <source>
        <dbReference type="EMBL" id="QJB38552.1"/>
    </source>
</evidence>
<accession>A0AAE6ZFJ2</accession>
<name>A0AAE6ZFJ2_9BACT</name>
<dbReference type="Proteomes" id="UP000503144">
    <property type="component" value="Chromosome"/>
</dbReference>
<dbReference type="InterPro" id="IPR015002">
    <property type="entry name" value="T6SS_Tdi1_C"/>
</dbReference>
<keyword evidence="5" id="KW-1185">Reference proteome</keyword>
<dbReference type="RefSeq" id="WP_168804325.1">
    <property type="nucleotide sequence ID" value="NZ_CP051204.2"/>
</dbReference>
<dbReference type="Pfam" id="PF08906">
    <property type="entry name" value="T6SS_Tdi1_C"/>
    <property type="match status" value="1"/>
</dbReference>
<evidence type="ECO:0000259" key="1">
    <source>
        <dbReference type="Pfam" id="PF08906"/>
    </source>
</evidence>
<evidence type="ECO:0000313" key="5">
    <source>
        <dbReference type="Proteomes" id="UP000503144"/>
    </source>
</evidence>
<dbReference type="EMBL" id="CP051205">
    <property type="protein sequence ID" value="QJB32075.1"/>
    <property type="molecule type" value="Genomic_DNA"/>
</dbReference>
<gene>
    <name evidence="3" type="ORF">HF324_12035</name>
    <name evidence="2" type="ORF">HF329_12365</name>
</gene>
<evidence type="ECO:0000313" key="2">
    <source>
        <dbReference type="EMBL" id="QJB32075.1"/>
    </source>
</evidence>
<proteinExistence type="predicted"/>
<dbReference type="Proteomes" id="UP000502421">
    <property type="component" value="Chromosome"/>
</dbReference>
<organism evidence="2 4">
    <name type="scientific">Chitinophaga oryzae</name>
    <dbReference type="NCBI Taxonomy" id="2725414"/>
    <lineage>
        <taxon>Bacteria</taxon>
        <taxon>Pseudomonadati</taxon>
        <taxon>Bacteroidota</taxon>
        <taxon>Chitinophagia</taxon>
        <taxon>Chitinophagales</taxon>
        <taxon>Chitinophagaceae</taxon>
        <taxon>Chitinophaga</taxon>
    </lineage>
</organism>
<dbReference type="EMBL" id="CP051204">
    <property type="protein sequence ID" value="QJB38552.1"/>
    <property type="molecule type" value="Genomic_DNA"/>
</dbReference>
<dbReference type="AlphaFoldDB" id="A0AAE6ZFJ2"/>
<reference evidence="4" key="1">
    <citation type="submission" date="2020-04" db="EMBL/GenBank/DDBJ databases">
        <authorList>
            <person name="Kittiwongwattana C."/>
        </authorList>
    </citation>
    <scope>NUCLEOTIDE SEQUENCE [LARGE SCALE GENOMIC DNA]</scope>
    <source>
        <strain evidence="3">1303</strain>
        <strain evidence="4">1310</strain>
    </source>
</reference>
<protein>
    <submittedName>
        <fullName evidence="2">DUF1851 domain-containing protein</fullName>
    </submittedName>
</protein>
<sequence length="178" mass="20339">MTIFETVHPVWKTYDNKIRFPAGSPLPADLLTAHNGSVQQSFSKGLLMTVQPEDFQHVLAYWDLPPESCYPFLKFAFGQFIFFHDDYFKVLDPVSNTIEPIGEADDYKYLMDDFLCQEDMLNDIFLKDLYMAVTDTLGAPEQHECYAFVPALGLGGSKSKDNIERRPLDVELNILSKL</sequence>
<evidence type="ECO:0000313" key="4">
    <source>
        <dbReference type="Proteomes" id="UP000502421"/>
    </source>
</evidence>
<reference evidence="2" key="2">
    <citation type="submission" date="2020-09" db="EMBL/GenBank/DDBJ databases">
        <authorList>
            <person name="Kittiwongwattana C."/>
        </authorList>
    </citation>
    <scope>NUCLEOTIDE SEQUENCE</scope>
    <source>
        <strain evidence="2">1310</strain>
    </source>
</reference>